<keyword evidence="1" id="KW-0812">Transmembrane</keyword>
<evidence type="ECO:0000313" key="4">
    <source>
        <dbReference type="Proteomes" id="UP000199482"/>
    </source>
</evidence>
<protein>
    <submittedName>
        <fullName evidence="3">Glycopeptide antibiotics resistance protein</fullName>
    </submittedName>
</protein>
<proteinExistence type="predicted"/>
<sequence>MSRSTPRDIRTADTSPSGGHTWLVLLFAVYLVLLAWVVLWKLELPYFGQGGLRHVKLVPFAPTAQDGASDPVEVVANVLLFVPFGFYLGLLAPSWRWPKVAGVLAASSLALEVVQYALTIGSADVTDVVVNTAGGLAGLGLIVLARRRLRQRTSVVVARVCSIVTVVLILAVGAFIASPVRYAPMRDVHVPAVSPPYGLGPD</sequence>
<feature type="domain" description="VanZ-like" evidence="2">
    <location>
        <begin position="27"/>
        <end position="145"/>
    </location>
</feature>
<dbReference type="InterPro" id="IPR006976">
    <property type="entry name" value="VanZ-like"/>
</dbReference>
<accession>A0A1H1WRW0</accession>
<reference evidence="4" key="1">
    <citation type="submission" date="2016-10" db="EMBL/GenBank/DDBJ databases">
        <authorList>
            <person name="Varghese N."/>
            <person name="Submissions S."/>
        </authorList>
    </citation>
    <scope>NUCLEOTIDE SEQUENCE [LARGE SCALE GENOMIC DNA]</scope>
    <source>
        <strain evidence="4">CPCC 202695</strain>
    </source>
</reference>
<dbReference type="PANTHER" id="PTHR36834:SF1">
    <property type="entry name" value="INTEGRAL MEMBRANE PROTEIN"/>
    <property type="match status" value="1"/>
</dbReference>
<dbReference type="STRING" id="589382.SAMN04489721_2310"/>
<evidence type="ECO:0000256" key="1">
    <source>
        <dbReference type="SAM" id="Phobius"/>
    </source>
</evidence>
<dbReference type="EMBL" id="LT629755">
    <property type="protein sequence ID" value="SDS99873.1"/>
    <property type="molecule type" value="Genomic_DNA"/>
</dbReference>
<dbReference type="InterPro" id="IPR053150">
    <property type="entry name" value="Teicoplanin_resist-assoc"/>
</dbReference>
<gene>
    <name evidence="3" type="ORF">SAMN04489721_2310</name>
</gene>
<name>A0A1H1WRW0_9MICO</name>
<dbReference type="OrthoDB" id="4942035at2"/>
<feature type="transmembrane region" description="Helical" evidence="1">
    <location>
        <begin position="74"/>
        <end position="93"/>
    </location>
</feature>
<dbReference type="AlphaFoldDB" id="A0A1H1WRW0"/>
<dbReference type="PANTHER" id="PTHR36834">
    <property type="entry name" value="MEMBRANE PROTEIN-RELATED"/>
    <property type="match status" value="1"/>
</dbReference>
<keyword evidence="1" id="KW-1133">Transmembrane helix</keyword>
<feature type="transmembrane region" description="Helical" evidence="1">
    <location>
        <begin position="156"/>
        <end position="177"/>
    </location>
</feature>
<evidence type="ECO:0000259" key="2">
    <source>
        <dbReference type="Pfam" id="PF04892"/>
    </source>
</evidence>
<organism evidence="3 4">
    <name type="scientific">Agromyces flavus</name>
    <dbReference type="NCBI Taxonomy" id="589382"/>
    <lineage>
        <taxon>Bacteria</taxon>
        <taxon>Bacillati</taxon>
        <taxon>Actinomycetota</taxon>
        <taxon>Actinomycetes</taxon>
        <taxon>Micrococcales</taxon>
        <taxon>Microbacteriaceae</taxon>
        <taxon>Agromyces</taxon>
    </lineage>
</organism>
<dbReference type="Proteomes" id="UP000199482">
    <property type="component" value="Chromosome I"/>
</dbReference>
<feature type="transmembrane region" description="Helical" evidence="1">
    <location>
        <begin position="21"/>
        <end position="39"/>
    </location>
</feature>
<keyword evidence="1" id="KW-0472">Membrane</keyword>
<evidence type="ECO:0000313" key="3">
    <source>
        <dbReference type="EMBL" id="SDS99873.1"/>
    </source>
</evidence>
<dbReference type="Pfam" id="PF04892">
    <property type="entry name" value="VanZ"/>
    <property type="match status" value="1"/>
</dbReference>